<gene>
    <name evidence="1" type="ORF">CEXT_244171</name>
</gene>
<dbReference type="AlphaFoldDB" id="A0AAV4UVU4"/>
<dbReference type="EMBL" id="BPLR01013521">
    <property type="protein sequence ID" value="GIY61790.1"/>
    <property type="molecule type" value="Genomic_DNA"/>
</dbReference>
<accession>A0AAV4UVU4</accession>
<dbReference type="Proteomes" id="UP001054945">
    <property type="component" value="Unassembled WGS sequence"/>
</dbReference>
<sequence>MTLRSLNHLELGNPLRTPNGGVISPSVSAGINDLFGWSAKKVSTISKRLFGKRQFAASSVCQPLRATIPVKWRTI</sequence>
<keyword evidence="2" id="KW-1185">Reference proteome</keyword>
<reference evidence="1 2" key="1">
    <citation type="submission" date="2021-06" db="EMBL/GenBank/DDBJ databases">
        <title>Caerostris extrusa draft genome.</title>
        <authorList>
            <person name="Kono N."/>
            <person name="Arakawa K."/>
        </authorList>
    </citation>
    <scope>NUCLEOTIDE SEQUENCE [LARGE SCALE GENOMIC DNA]</scope>
</reference>
<evidence type="ECO:0000313" key="2">
    <source>
        <dbReference type="Proteomes" id="UP001054945"/>
    </source>
</evidence>
<evidence type="ECO:0000313" key="1">
    <source>
        <dbReference type="EMBL" id="GIY61790.1"/>
    </source>
</evidence>
<organism evidence="1 2">
    <name type="scientific">Caerostris extrusa</name>
    <name type="common">Bark spider</name>
    <name type="synonym">Caerostris bankana</name>
    <dbReference type="NCBI Taxonomy" id="172846"/>
    <lineage>
        <taxon>Eukaryota</taxon>
        <taxon>Metazoa</taxon>
        <taxon>Ecdysozoa</taxon>
        <taxon>Arthropoda</taxon>
        <taxon>Chelicerata</taxon>
        <taxon>Arachnida</taxon>
        <taxon>Araneae</taxon>
        <taxon>Araneomorphae</taxon>
        <taxon>Entelegynae</taxon>
        <taxon>Araneoidea</taxon>
        <taxon>Araneidae</taxon>
        <taxon>Caerostris</taxon>
    </lineage>
</organism>
<name>A0AAV4UVU4_CAEEX</name>
<comment type="caution">
    <text evidence="1">The sequence shown here is derived from an EMBL/GenBank/DDBJ whole genome shotgun (WGS) entry which is preliminary data.</text>
</comment>
<proteinExistence type="predicted"/>
<protein>
    <submittedName>
        <fullName evidence="1">Uncharacterized protein</fullName>
    </submittedName>
</protein>